<dbReference type="Pfam" id="PF10327">
    <property type="entry name" value="7TM_GPCR_Sri"/>
    <property type="match status" value="2"/>
</dbReference>
<dbReference type="PANTHER" id="PTHR46964:SF3">
    <property type="entry name" value="SERPENTINE RECEPTOR, CLASS H-RELATED"/>
    <property type="match status" value="1"/>
</dbReference>
<keyword evidence="2" id="KW-1185">Reference proteome</keyword>
<organism evidence="2 3">
    <name type="scientific">Caenorhabditis tropicalis</name>
    <dbReference type="NCBI Taxonomy" id="1561998"/>
    <lineage>
        <taxon>Eukaryota</taxon>
        <taxon>Metazoa</taxon>
        <taxon>Ecdysozoa</taxon>
        <taxon>Nematoda</taxon>
        <taxon>Chromadorea</taxon>
        <taxon>Rhabditida</taxon>
        <taxon>Rhabditina</taxon>
        <taxon>Rhabditomorpha</taxon>
        <taxon>Rhabditoidea</taxon>
        <taxon>Rhabditidae</taxon>
        <taxon>Peloderinae</taxon>
        <taxon>Caenorhabditis</taxon>
    </lineage>
</organism>
<feature type="transmembrane region" description="Helical" evidence="1">
    <location>
        <begin position="169"/>
        <end position="202"/>
    </location>
</feature>
<dbReference type="STRING" id="1561998.A0A1I7UGZ5"/>
<name>A0A1I7UGZ5_9PELO</name>
<proteinExistence type="predicted"/>
<protein>
    <submittedName>
        <fullName evidence="3">G_PROTEIN_RECEP_F1_2 domain-containing protein</fullName>
    </submittedName>
</protein>
<feature type="transmembrane region" description="Helical" evidence="1">
    <location>
        <begin position="124"/>
        <end position="148"/>
    </location>
</feature>
<keyword evidence="1" id="KW-1133">Transmembrane helix</keyword>
<keyword evidence="1" id="KW-0812">Transmembrane</keyword>
<keyword evidence="1" id="KW-0472">Membrane</keyword>
<evidence type="ECO:0000313" key="3">
    <source>
        <dbReference type="WBParaSite" id="Csp11.Scaffold629.g9226.t2"/>
    </source>
</evidence>
<sequence>MTNAPCPDIIPSYYPLTLHIIAVISAPINLIGFYLVVFQSPKMQGYKYCLCYLQTTHQTLYIKKFFLLLTHIYPFAAAIAMWNSNLTQEQRHVFMKENWPQCVHWLSVPSFEIYYYHLNPMLSVVGIGAISLVFIVFSYCTILGIHTMSILQKYRKSMSRQMYQMHKNALFSLAMQIMIPAILVVIPLGFCLIVVITGAIGLQGTNGMFSKSVVFKNTKIV</sequence>
<accession>A0A1I7UGZ5</accession>
<dbReference type="InterPro" id="IPR019429">
    <property type="entry name" value="7TM_GPCR_serpentine_rcpt_Sri"/>
</dbReference>
<dbReference type="Proteomes" id="UP000095282">
    <property type="component" value="Unplaced"/>
</dbReference>
<dbReference type="PANTHER" id="PTHR46964">
    <property type="entry name" value="SERPENTINE RECEPTOR, CLASS I-RELATED"/>
    <property type="match status" value="1"/>
</dbReference>
<feature type="transmembrane region" description="Helical" evidence="1">
    <location>
        <begin position="12"/>
        <end position="37"/>
    </location>
</feature>
<evidence type="ECO:0000256" key="1">
    <source>
        <dbReference type="SAM" id="Phobius"/>
    </source>
</evidence>
<feature type="transmembrane region" description="Helical" evidence="1">
    <location>
        <begin position="65"/>
        <end position="82"/>
    </location>
</feature>
<dbReference type="AlphaFoldDB" id="A0A1I7UGZ5"/>
<reference evidence="3" key="1">
    <citation type="submission" date="2016-11" db="UniProtKB">
        <authorList>
            <consortium name="WormBaseParasite"/>
        </authorList>
    </citation>
    <scope>IDENTIFICATION</scope>
</reference>
<dbReference type="WBParaSite" id="Csp11.Scaffold629.g9226.t2">
    <property type="protein sequence ID" value="Csp11.Scaffold629.g9226.t2"/>
    <property type="gene ID" value="Csp11.Scaffold629.g9226"/>
</dbReference>
<evidence type="ECO:0000313" key="2">
    <source>
        <dbReference type="Proteomes" id="UP000095282"/>
    </source>
</evidence>